<dbReference type="PANTHER" id="PTHR32182:SF0">
    <property type="entry name" value="DNA REPLICATION AND REPAIR PROTEIN RECF"/>
    <property type="match status" value="1"/>
</dbReference>
<dbReference type="InterPro" id="IPR026866">
    <property type="entry name" value="CR006_AAA"/>
</dbReference>
<accession>A0A2T5PM13</accession>
<reference evidence="2 3" key="1">
    <citation type="submission" date="2018-04" db="EMBL/GenBank/DDBJ databases">
        <title>Pseudomonas sp. nov., isolated from mangrove soil.</title>
        <authorList>
            <person name="Chen C."/>
        </authorList>
    </citation>
    <scope>NUCLEOTIDE SEQUENCE [LARGE SCALE GENOMIC DNA]</scope>
    <source>
        <strain evidence="2 3">JCM 14246</strain>
    </source>
</reference>
<evidence type="ECO:0000313" key="3">
    <source>
        <dbReference type="Proteomes" id="UP000244052"/>
    </source>
</evidence>
<gene>
    <name evidence="2" type="ORF">DBO86_12655</name>
</gene>
<dbReference type="EMBL" id="QASO01000074">
    <property type="protein sequence ID" value="PTU78706.1"/>
    <property type="molecule type" value="Genomic_DNA"/>
</dbReference>
<proteinExistence type="predicted"/>
<dbReference type="AlphaFoldDB" id="A0A2T5PM13"/>
<organism evidence="2 3">
    <name type="scientific">Ectopseudomonas oleovorans</name>
    <name type="common">Pseudomonas oleovorans</name>
    <dbReference type="NCBI Taxonomy" id="301"/>
    <lineage>
        <taxon>Bacteria</taxon>
        <taxon>Pseudomonadati</taxon>
        <taxon>Pseudomonadota</taxon>
        <taxon>Gammaproteobacteria</taxon>
        <taxon>Pseudomonadales</taxon>
        <taxon>Pseudomonadaceae</taxon>
        <taxon>Ectopseudomonas</taxon>
    </lineage>
</organism>
<feature type="domain" description="Protein CR006 P-loop" evidence="1">
    <location>
        <begin position="245"/>
        <end position="610"/>
    </location>
</feature>
<comment type="caution">
    <text evidence="2">The sequence shown here is derived from an EMBL/GenBank/DDBJ whole genome shotgun (WGS) entry which is preliminary data.</text>
</comment>
<dbReference type="GO" id="GO:0000731">
    <property type="term" value="P:DNA synthesis involved in DNA repair"/>
    <property type="evidence" value="ECO:0007669"/>
    <property type="project" value="TreeGrafter"/>
</dbReference>
<keyword evidence="3" id="KW-1185">Reference proteome</keyword>
<dbReference type="RefSeq" id="WP_108233829.1">
    <property type="nucleotide sequence ID" value="NZ_QASO01000074.1"/>
</dbReference>
<protein>
    <recommendedName>
        <fullName evidence="1">Protein CR006 P-loop domain-containing protein</fullName>
    </recommendedName>
</protein>
<dbReference type="Gene3D" id="3.40.50.300">
    <property type="entry name" value="P-loop containing nucleotide triphosphate hydrolases"/>
    <property type="match status" value="1"/>
</dbReference>
<dbReference type="InterPro" id="IPR027417">
    <property type="entry name" value="P-loop_NTPase"/>
</dbReference>
<name>A0A2T5PM13_ECTOL</name>
<sequence length="760" mass="82382">MLERINEIQGIGLLHNASGKRFSCKRATLIYADNGRGKSTLATVFRSASTGDTALIVDRATVDGTLPQKVALQFGSGHKVTFESGGWSERRPELLVFDADFVERNVHSGGSVSTDHRKNLLEFALGEAAVSARSAVETTTNDAKQAADNVSNLLAKLSGYHPGLTVQQFEKLKQVPDADAQLSSLQLRISAASNVAAVLAKPVPNVLGEPTFDLDGLFAALRMSLENVHADAEHLVKAHVAKLGHVAAEDWLSQGQQFDGDQTCPYCGQEAVGNDLIRSYQTHFNVAYQQLREKVASLKGGVKTHTSSSVIEGLVQAFEAACGHAAGWSQYVQTAPLTFDADTARGALVNLQTLLFDLCERKQASPAEPVGSADVFDQAKALWLEVLETIGKANTQIRAANELISAYKGQLSADSVAQLQQQVQMLLAGKRRHDASVVSLFNQLALAQAASKAAEKVKKSARENLDSLMKVTLEKYEKSINALLKNFGAAFSIKGMDANFRGRAPRSEYGLQLRGKDVALEGSKPSFATALSEGDKRTLAFAFFIASALADAKLDKRIIVIDDPMCSLDLNRKHHTRSVLKKLYAKAEQLVVLAHDPYFIRDLRDVIAKEDSAASIALLQLGLAPGDYSDFDMLDVDKACESVYFQHHRILNEFSAGNGGDPKAVAKAIRPMLEGYLHRRFPGLVPKSLMFGQVVVQIRDAVSPSPLCHAKSLVDELNEINEYAGQFHHDANPSADTVSVVASELKTYVVRAIDLVHRGV</sequence>
<evidence type="ECO:0000313" key="2">
    <source>
        <dbReference type="EMBL" id="PTU78706.1"/>
    </source>
</evidence>
<dbReference type="PANTHER" id="PTHR32182">
    <property type="entry name" value="DNA REPLICATION AND REPAIR PROTEIN RECF"/>
    <property type="match status" value="1"/>
</dbReference>
<evidence type="ECO:0000259" key="1">
    <source>
        <dbReference type="Pfam" id="PF13166"/>
    </source>
</evidence>
<dbReference type="Proteomes" id="UP000244052">
    <property type="component" value="Unassembled WGS sequence"/>
</dbReference>
<dbReference type="GO" id="GO:0006302">
    <property type="term" value="P:double-strand break repair"/>
    <property type="evidence" value="ECO:0007669"/>
    <property type="project" value="TreeGrafter"/>
</dbReference>
<dbReference type="Pfam" id="PF13166">
    <property type="entry name" value="AAA_13"/>
    <property type="match status" value="1"/>
</dbReference>
<dbReference type="SUPFAM" id="SSF52540">
    <property type="entry name" value="P-loop containing nucleoside triphosphate hydrolases"/>
    <property type="match status" value="1"/>
</dbReference>